<feature type="chain" id="PRO_5035200982" description="Lipoprotein" evidence="1">
    <location>
        <begin position="25"/>
        <end position="206"/>
    </location>
</feature>
<feature type="signal peptide" evidence="1">
    <location>
        <begin position="1"/>
        <end position="24"/>
    </location>
</feature>
<keyword evidence="1" id="KW-0732">Signal</keyword>
<evidence type="ECO:0008006" key="4">
    <source>
        <dbReference type="Google" id="ProtNLM"/>
    </source>
</evidence>
<dbReference type="EMBL" id="JADFUA010000002">
    <property type="protein sequence ID" value="MBE9608716.1"/>
    <property type="molecule type" value="Genomic_DNA"/>
</dbReference>
<dbReference type="PROSITE" id="PS51257">
    <property type="entry name" value="PROKAR_LIPOPROTEIN"/>
    <property type="match status" value="1"/>
</dbReference>
<organism evidence="2 3">
    <name type="scientific">Chitinilyticum piscinae</name>
    <dbReference type="NCBI Taxonomy" id="2866724"/>
    <lineage>
        <taxon>Bacteria</taxon>
        <taxon>Pseudomonadati</taxon>
        <taxon>Pseudomonadota</taxon>
        <taxon>Betaproteobacteria</taxon>
        <taxon>Neisseriales</taxon>
        <taxon>Chitinibacteraceae</taxon>
        <taxon>Chitinilyticum</taxon>
    </lineage>
</organism>
<dbReference type="Proteomes" id="UP000604481">
    <property type="component" value="Unassembled WGS sequence"/>
</dbReference>
<comment type="caution">
    <text evidence="2">The sequence shown here is derived from an EMBL/GenBank/DDBJ whole genome shotgun (WGS) entry which is preliminary data.</text>
</comment>
<keyword evidence="3" id="KW-1185">Reference proteome</keyword>
<reference evidence="2 3" key="1">
    <citation type="submission" date="2020-10" db="EMBL/GenBank/DDBJ databases">
        <title>The genome sequence of Chitinilyticum litopenaei 4Y14.</title>
        <authorList>
            <person name="Liu Y."/>
        </authorList>
    </citation>
    <scope>NUCLEOTIDE SEQUENCE [LARGE SCALE GENOMIC DNA]</scope>
    <source>
        <strain evidence="2 3">4Y14</strain>
    </source>
</reference>
<evidence type="ECO:0000256" key="1">
    <source>
        <dbReference type="SAM" id="SignalP"/>
    </source>
</evidence>
<proteinExistence type="predicted"/>
<evidence type="ECO:0000313" key="3">
    <source>
        <dbReference type="Proteomes" id="UP000604481"/>
    </source>
</evidence>
<name>A0A8J7FLU9_9NEIS</name>
<protein>
    <recommendedName>
        <fullName evidence="4">Lipoprotein</fullName>
    </recommendedName>
</protein>
<accession>A0A8J7FLU9</accession>
<evidence type="ECO:0000313" key="2">
    <source>
        <dbReference type="EMBL" id="MBE9608716.1"/>
    </source>
</evidence>
<dbReference type="AlphaFoldDB" id="A0A8J7FLU9"/>
<gene>
    <name evidence="2" type="ORF">INR99_05070</name>
</gene>
<sequence length="206" mass="21415">MNSRLPRLLLVAAAIAGLSACEQASELTKQAASAVAGQVVSEVKNQTNEAISQFTSEADQVLAPLGIQSSAVASQMKAKAAELADQVLKAHGDWQVLAGMAGQTPAQLGLFMPVSPLMPELQKLLGDQLPAYLALMKDAGAIQASPDGVLYSLATAKNGDLGWLLIDPKNRKLEAGMQEGGKQQVFASQGEAIARPAVLAQQLTGK</sequence>
<dbReference type="RefSeq" id="WP_194115244.1">
    <property type="nucleotide sequence ID" value="NZ_JADFUA010000002.1"/>
</dbReference>